<dbReference type="InterPro" id="IPR041471">
    <property type="entry name" value="UvrB_inter"/>
</dbReference>
<dbReference type="Proteomes" id="UP000608513">
    <property type="component" value="Unassembled WGS sequence"/>
</dbReference>
<feature type="domain" description="Helicase C-terminal" evidence="15">
    <location>
        <begin position="794"/>
        <end position="948"/>
    </location>
</feature>
<evidence type="ECO:0000256" key="11">
    <source>
        <dbReference type="ARBA" id="ARBA00061399"/>
    </source>
</evidence>
<dbReference type="Pfam" id="PF00270">
    <property type="entry name" value="DEAD"/>
    <property type="match status" value="1"/>
</dbReference>
<keyword evidence="6" id="KW-0347">Helicase</keyword>
<accession>A0A923MSB4</accession>
<dbReference type="Pfam" id="PF21132">
    <property type="entry name" value="MFD_D3"/>
    <property type="match status" value="1"/>
</dbReference>
<dbReference type="GO" id="GO:0000716">
    <property type="term" value="P:transcription-coupled nucleotide-excision repair, DNA damage recognition"/>
    <property type="evidence" value="ECO:0007669"/>
    <property type="project" value="UniProtKB-UniRule"/>
</dbReference>
<name>A0A923MSB4_9BURK</name>
<dbReference type="EMBL" id="JACORT010000003">
    <property type="protein sequence ID" value="MBC5783289.1"/>
    <property type="molecule type" value="Genomic_DNA"/>
</dbReference>
<dbReference type="GO" id="GO:0005737">
    <property type="term" value="C:cytoplasm"/>
    <property type="evidence" value="ECO:0007669"/>
    <property type="project" value="UniProtKB-SubCell"/>
</dbReference>
<dbReference type="NCBIfam" id="NF007966">
    <property type="entry name" value="PRK10689.1"/>
    <property type="match status" value="1"/>
</dbReference>
<keyword evidence="4 13" id="KW-0227">DNA damage</keyword>
<dbReference type="InterPro" id="IPR048635">
    <property type="entry name" value="MFD_D3"/>
</dbReference>
<dbReference type="SUPFAM" id="SSF52540">
    <property type="entry name" value="P-loop containing nucleoside triphosphate hydrolases"/>
    <property type="match status" value="4"/>
</dbReference>
<keyword evidence="9 13" id="KW-0234">DNA repair</keyword>
<dbReference type="RefSeq" id="WP_187076028.1">
    <property type="nucleotide sequence ID" value="NZ_JACORT010000003.1"/>
</dbReference>
<dbReference type="PANTHER" id="PTHR47964:SF1">
    <property type="entry name" value="ATP-DEPENDENT DNA HELICASE HOMOLOG RECG, CHLOROPLASTIC"/>
    <property type="match status" value="1"/>
</dbReference>
<dbReference type="InterPro" id="IPR003711">
    <property type="entry name" value="CarD-like/TRCF_RID"/>
</dbReference>
<evidence type="ECO:0000313" key="16">
    <source>
        <dbReference type="EMBL" id="MBC5783289.1"/>
    </source>
</evidence>
<dbReference type="Pfam" id="PF02559">
    <property type="entry name" value="CarD_TRCF_RID"/>
    <property type="match status" value="1"/>
</dbReference>
<proteinExistence type="inferred from homology"/>
<dbReference type="InterPro" id="IPR014001">
    <property type="entry name" value="Helicase_ATP-bd"/>
</dbReference>
<dbReference type="Pfam" id="PF17757">
    <property type="entry name" value="UvrB_inter"/>
    <property type="match status" value="1"/>
</dbReference>
<dbReference type="Gene3D" id="3.30.2060.10">
    <property type="entry name" value="Penicillin-binding protein 1b domain"/>
    <property type="match status" value="1"/>
</dbReference>
<dbReference type="SMART" id="SM00487">
    <property type="entry name" value="DEXDc"/>
    <property type="match status" value="1"/>
</dbReference>
<dbReference type="GO" id="GO:0003678">
    <property type="term" value="F:DNA helicase activity"/>
    <property type="evidence" value="ECO:0007669"/>
    <property type="project" value="TreeGrafter"/>
</dbReference>
<dbReference type="InterPro" id="IPR004576">
    <property type="entry name" value="Mfd"/>
</dbReference>
<comment type="similarity">
    <text evidence="10 13">In the N-terminal section; belongs to the UvrB family.</text>
</comment>
<dbReference type="FunFam" id="3.40.50.300:FF:000300">
    <property type="entry name" value="Transcription-repair-coupling factor"/>
    <property type="match status" value="1"/>
</dbReference>
<evidence type="ECO:0000256" key="3">
    <source>
        <dbReference type="ARBA" id="ARBA00022741"/>
    </source>
</evidence>
<dbReference type="SMART" id="SM00490">
    <property type="entry name" value="HELICc"/>
    <property type="match status" value="1"/>
</dbReference>
<dbReference type="FunFam" id="3.40.50.300:FF:000546">
    <property type="entry name" value="Transcription-repair-coupling factor"/>
    <property type="match status" value="1"/>
</dbReference>
<dbReference type="SMART" id="SM01058">
    <property type="entry name" value="CarD_TRCF"/>
    <property type="match status" value="1"/>
</dbReference>
<dbReference type="Gene3D" id="2.40.10.170">
    <property type="match status" value="1"/>
</dbReference>
<dbReference type="NCBIfam" id="TIGR00580">
    <property type="entry name" value="mfd"/>
    <property type="match status" value="1"/>
</dbReference>
<dbReference type="InterPro" id="IPR005118">
    <property type="entry name" value="TRCF_C"/>
</dbReference>
<dbReference type="GO" id="GO:0003684">
    <property type="term" value="F:damaged DNA binding"/>
    <property type="evidence" value="ECO:0007669"/>
    <property type="project" value="InterPro"/>
</dbReference>
<dbReference type="InterPro" id="IPR036101">
    <property type="entry name" value="CarD-like/TRCF_RID_sf"/>
</dbReference>
<comment type="caution">
    <text evidence="16">The sequence shown here is derived from an EMBL/GenBank/DDBJ whole genome shotgun (WGS) entry which is preliminary data.</text>
</comment>
<dbReference type="Gene3D" id="3.90.1150.50">
    <property type="entry name" value="Transcription-repair-coupling factor, D7 domain"/>
    <property type="match status" value="1"/>
</dbReference>
<keyword evidence="3 13" id="KW-0547">Nucleotide-binding</keyword>
<dbReference type="InterPro" id="IPR047112">
    <property type="entry name" value="RecG/Mfd"/>
</dbReference>
<dbReference type="CDD" id="cd17991">
    <property type="entry name" value="DEXHc_TRCF"/>
    <property type="match status" value="1"/>
</dbReference>
<comment type="similarity">
    <text evidence="11 13">In the C-terminal section; belongs to the helicase family. RecG subfamily.</text>
</comment>
<dbReference type="Pfam" id="PF03461">
    <property type="entry name" value="TRCF"/>
    <property type="match status" value="1"/>
</dbReference>
<evidence type="ECO:0000256" key="9">
    <source>
        <dbReference type="ARBA" id="ARBA00023204"/>
    </source>
</evidence>
<dbReference type="EC" id="3.6.4.-" evidence="13"/>
<organism evidence="16 17">
    <name type="scientific">Ramlibacter cellulosilyticus</name>
    <dbReference type="NCBI Taxonomy" id="2764187"/>
    <lineage>
        <taxon>Bacteria</taxon>
        <taxon>Pseudomonadati</taxon>
        <taxon>Pseudomonadota</taxon>
        <taxon>Betaproteobacteria</taxon>
        <taxon>Burkholderiales</taxon>
        <taxon>Comamonadaceae</taxon>
        <taxon>Ramlibacter</taxon>
    </lineage>
</organism>
<dbReference type="SUPFAM" id="SSF141259">
    <property type="entry name" value="CarD-like"/>
    <property type="match status" value="1"/>
</dbReference>
<dbReference type="PROSITE" id="PS51192">
    <property type="entry name" value="HELICASE_ATP_BIND_1"/>
    <property type="match status" value="1"/>
</dbReference>
<dbReference type="GO" id="GO:0005524">
    <property type="term" value="F:ATP binding"/>
    <property type="evidence" value="ECO:0007669"/>
    <property type="project" value="UniProtKB-UniRule"/>
</dbReference>
<comment type="subcellular location">
    <subcellularLocation>
        <location evidence="1 13">Cytoplasm</location>
    </subcellularLocation>
</comment>
<evidence type="ECO:0000256" key="13">
    <source>
        <dbReference type="HAMAP-Rule" id="MF_00969"/>
    </source>
</evidence>
<gene>
    <name evidence="13 16" type="primary">mfd</name>
    <name evidence="16" type="ORF">H8N03_10060</name>
</gene>
<keyword evidence="2 13" id="KW-0963">Cytoplasm</keyword>
<keyword evidence="8 13" id="KW-0238">DNA-binding</keyword>
<evidence type="ECO:0000256" key="2">
    <source>
        <dbReference type="ARBA" id="ARBA00022490"/>
    </source>
</evidence>
<evidence type="ECO:0000259" key="15">
    <source>
        <dbReference type="PROSITE" id="PS51194"/>
    </source>
</evidence>
<dbReference type="InterPro" id="IPR037235">
    <property type="entry name" value="TRCF-like_C_D7"/>
</dbReference>
<comment type="function">
    <text evidence="13">Couples transcription and DNA repair by recognizing RNA polymerase (RNAP) stalled at DNA lesions. Mediates ATP-dependent release of RNAP and its truncated transcript from the DNA, and recruitment of nucleotide excision repair machinery to the damaged site.</text>
</comment>
<evidence type="ECO:0000256" key="10">
    <source>
        <dbReference type="ARBA" id="ARBA00061104"/>
    </source>
</evidence>
<dbReference type="HAMAP" id="MF_00969">
    <property type="entry name" value="TRCF"/>
    <property type="match status" value="1"/>
</dbReference>
<dbReference type="InterPro" id="IPR001650">
    <property type="entry name" value="Helicase_C-like"/>
</dbReference>
<keyword evidence="5 13" id="KW-0378">Hydrolase</keyword>
<evidence type="ECO:0000256" key="1">
    <source>
        <dbReference type="ARBA" id="ARBA00004496"/>
    </source>
</evidence>
<dbReference type="SUPFAM" id="SSF143517">
    <property type="entry name" value="TRCF domain-like"/>
    <property type="match status" value="1"/>
</dbReference>
<dbReference type="SMART" id="SM00982">
    <property type="entry name" value="TRCF"/>
    <property type="match status" value="1"/>
</dbReference>
<dbReference type="Pfam" id="PF00271">
    <property type="entry name" value="Helicase_C"/>
    <property type="match status" value="1"/>
</dbReference>
<evidence type="ECO:0000256" key="8">
    <source>
        <dbReference type="ARBA" id="ARBA00023125"/>
    </source>
</evidence>
<keyword evidence="7 13" id="KW-0067">ATP-binding</keyword>
<dbReference type="Gene3D" id="3.40.50.11140">
    <property type="match status" value="1"/>
</dbReference>
<keyword evidence="17" id="KW-1185">Reference proteome</keyword>
<evidence type="ECO:0000256" key="5">
    <source>
        <dbReference type="ARBA" id="ARBA00022801"/>
    </source>
</evidence>
<dbReference type="Gene3D" id="3.40.50.300">
    <property type="entry name" value="P-loop containing nucleotide triphosphate hydrolases"/>
    <property type="match status" value="2"/>
</dbReference>
<dbReference type="AlphaFoldDB" id="A0A923MSB4"/>
<feature type="domain" description="Helicase ATP-binding" evidence="14">
    <location>
        <begin position="612"/>
        <end position="773"/>
    </location>
</feature>
<dbReference type="InterPro" id="IPR011545">
    <property type="entry name" value="DEAD/DEAH_box_helicase_dom"/>
</dbReference>
<evidence type="ECO:0000256" key="7">
    <source>
        <dbReference type="ARBA" id="ARBA00022840"/>
    </source>
</evidence>
<dbReference type="PROSITE" id="PS51194">
    <property type="entry name" value="HELICASE_CTER"/>
    <property type="match status" value="1"/>
</dbReference>
<evidence type="ECO:0000259" key="14">
    <source>
        <dbReference type="PROSITE" id="PS51192"/>
    </source>
</evidence>
<evidence type="ECO:0000256" key="12">
    <source>
        <dbReference type="ARBA" id="ARBA00070128"/>
    </source>
</evidence>
<dbReference type="PANTHER" id="PTHR47964">
    <property type="entry name" value="ATP-DEPENDENT DNA HELICASE HOMOLOG RECG, CHLOROPLASTIC"/>
    <property type="match status" value="1"/>
</dbReference>
<sequence>MDLPKLQSGRRMTLPRPVGSADALLLARLGQRELGEGKLTAIVTADANDAQRLLEEIAFFAPQLRCALFPDWETLPYDTFSPHQDLISERLATLWRILQREADVVLVPASTALYRLAPPAFLAGYTFHFRVQQKLDEAKLKAQLTLAGYNHVTQVVSPGEYAVRGGLIDLFPMGSPVPYRVDLFDDEVDSIRTFDPDSQRSLYPVPEVRLLPGREFPMDDEARARFRSRWRELLEGDPTKSRIYKDMGNGVATAGIEYYLPLFFEETATVFDYLGAQSSVVLHGDLEPAFQRFWQDTRDRYRLVQGDPERPVLPPEALFLSSEQFFVRANEHAQLALKSVPQEEGYAEFRRLPNMSVVRGAEDPLKEFKYHVGRSSHRVLVLAESAGRRESLLDFLRASQLTLPAFESLAEFQASQEKLGIATGALASGFSWVEEAIDLVTETELFATGATTRRRKKQEQVSDVDALIKDLSELNVGDPVVHAQHGIGRYRGLTSMDLGQGSTEFLHLEYAGDATLYVPVSQLHLISRYTGVGSDEAPLHKLGSGQWDKARRKAAEQVRDSAAELLNIYARRAARQGHAFRFSAQDYEQFANDFGFDETADQNAAIHAVIQDMVSPRPMDRLVCGDVGFGKTEVALRAAFIAVTGGRQVAFLAPTTLLAEQHYQTLVDRFSKWPVKVAEMSRFRSTKEINAAAKGLEDGSIDIVVGTHKLLSGSIKYKNLGLLIIDEEHRFGVRHKEAIKALRAEVDVLTLTATPIPRTLGMALEGLRDLSVIATAPQRRLAIKTFVRNEGNGVIREAVLRELKRGGQVYFLHNEVETIQNRREALERLLPEARIAVAHGQMPERELERVMRDFVQQRFNVLLCSTIIETGIDVPTANTIVISRADKFGLAQLHQLRGRVGRSHHQAYAYLMVPDIESLTKQAAQRLDAIQQMEELGSGFYLAMHDLEIRGAGEVLGENQSGNMLEVGFQLYNEMLSEAVKSLKAGKEPDLLAPLSVTTEINLHAPALLPDDYCGDVHLRLSFYKKLATAKNVDQIDRLLEEIVDRFGKLPPQAQTLIDVHRLRVLARPYGVVKVDAAPTVIHITFKANPPVEPLAIIQLVQKNKHIKLAGNDKLRIEKSLVDAKERAQMVRDVLRALGQPKVTEPA</sequence>
<dbReference type="GO" id="GO:0006355">
    <property type="term" value="P:regulation of DNA-templated transcription"/>
    <property type="evidence" value="ECO:0007669"/>
    <property type="project" value="UniProtKB-UniRule"/>
</dbReference>
<evidence type="ECO:0000256" key="6">
    <source>
        <dbReference type="ARBA" id="ARBA00022806"/>
    </source>
</evidence>
<dbReference type="InterPro" id="IPR027417">
    <property type="entry name" value="P-loop_NTPase"/>
</dbReference>
<reference evidence="16" key="1">
    <citation type="submission" date="2020-08" db="EMBL/GenBank/DDBJ databases">
        <title>Ramlibacter sp. USB13 16S ribosomal RNA gene genome sequencing and assembly.</title>
        <authorList>
            <person name="Kang M."/>
        </authorList>
    </citation>
    <scope>NUCLEOTIDE SEQUENCE</scope>
    <source>
        <strain evidence="16">USB13</strain>
    </source>
</reference>
<protein>
    <recommendedName>
        <fullName evidence="12 13">Transcription-repair-coupling factor</fullName>
        <shortName evidence="13">TRCF</shortName>
        <ecNumber evidence="13">3.6.4.-</ecNumber>
    </recommendedName>
</protein>
<dbReference type="GO" id="GO:0016787">
    <property type="term" value="F:hydrolase activity"/>
    <property type="evidence" value="ECO:0007669"/>
    <property type="project" value="UniProtKB-KW"/>
</dbReference>
<evidence type="ECO:0000256" key="4">
    <source>
        <dbReference type="ARBA" id="ARBA00022763"/>
    </source>
</evidence>
<evidence type="ECO:0000313" key="17">
    <source>
        <dbReference type="Proteomes" id="UP000608513"/>
    </source>
</evidence>
<dbReference type="Gene3D" id="3.40.50.11180">
    <property type="match status" value="1"/>
</dbReference>